<dbReference type="Proteomes" id="UP000028984">
    <property type="component" value="Unassembled WGS sequence"/>
</dbReference>
<reference evidence="1 2" key="1">
    <citation type="submission" date="2014-03" db="EMBL/GenBank/DDBJ databases">
        <title>Genomics of Bifidobacteria.</title>
        <authorList>
            <person name="Ventura M."/>
            <person name="Milani C."/>
            <person name="Lugli G.A."/>
        </authorList>
    </citation>
    <scope>NUCLEOTIDE SEQUENCE [LARGE SCALE GENOMIC DNA]</scope>
    <source>
        <strain evidence="1 2">DSM 23975</strain>
    </source>
</reference>
<evidence type="ECO:0000313" key="1">
    <source>
        <dbReference type="EMBL" id="KFI85221.1"/>
    </source>
</evidence>
<evidence type="ECO:0000313" key="2">
    <source>
        <dbReference type="Proteomes" id="UP000028984"/>
    </source>
</evidence>
<dbReference type="AlphaFoldDB" id="A0A087CPM1"/>
<gene>
    <name evidence="1" type="ORF">BREU_2102</name>
</gene>
<comment type="caution">
    <text evidence="1">The sequence shown here is derived from an EMBL/GenBank/DDBJ whole genome shotgun (WGS) entry which is preliminary data.</text>
</comment>
<name>A0A087CPM1_9BIFI</name>
<sequence length="111" mass="12081">METPRRTGAASETARRCALRSISRHWRRIMMASSMKSAPVSVGVTPLRERANSVRPYSRSNVLICLASAGVDMFSRRAACAKLPVSAAAMTASSRLSYIADDLTYALVFLV</sequence>
<keyword evidence="2" id="KW-1185">Reference proteome</keyword>
<dbReference type="STRING" id="1437610.BREU_2102"/>
<proteinExistence type="predicted"/>
<dbReference type="EMBL" id="JGZK01000009">
    <property type="protein sequence ID" value="KFI85221.1"/>
    <property type="molecule type" value="Genomic_DNA"/>
</dbReference>
<organism evidence="1 2">
    <name type="scientific">Bifidobacterium reuteri DSM 23975</name>
    <dbReference type="NCBI Taxonomy" id="1437610"/>
    <lineage>
        <taxon>Bacteria</taxon>
        <taxon>Bacillati</taxon>
        <taxon>Actinomycetota</taxon>
        <taxon>Actinomycetes</taxon>
        <taxon>Bifidobacteriales</taxon>
        <taxon>Bifidobacteriaceae</taxon>
        <taxon>Bifidobacterium</taxon>
    </lineage>
</organism>
<accession>A0A087CPM1</accession>
<protein>
    <submittedName>
        <fullName evidence="1">Uncharacterized protein</fullName>
    </submittedName>
</protein>